<proteinExistence type="predicted"/>
<dbReference type="Proteomes" id="UP000297647">
    <property type="component" value="Unassembled WGS sequence"/>
</dbReference>
<dbReference type="InterPro" id="IPR011990">
    <property type="entry name" value="TPR-like_helical_dom_sf"/>
</dbReference>
<comment type="caution">
    <text evidence="3">The sequence shown here is derived from an EMBL/GenBank/DDBJ whole genome shotgun (WGS) entry which is preliminary data.</text>
</comment>
<keyword evidence="4" id="KW-1185">Reference proteome</keyword>
<keyword evidence="1" id="KW-0238">DNA-binding</keyword>
<accession>A0A4Y9QVJ3</accession>
<dbReference type="RefSeq" id="WP_135072286.1">
    <property type="nucleotide sequence ID" value="NZ_SPSB01000002.1"/>
</dbReference>
<dbReference type="SUPFAM" id="SSF48452">
    <property type="entry name" value="TPR-like"/>
    <property type="match status" value="1"/>
</dbReference>
<dbReference type="PANTHER" id="PTHR43214:SF43">
    <property type="entry name" value="TWO-COMPONENT RESPONSE REGULATOR"/>
    <property type="match status" value="1"/>
</dbReference>
<dbReference type="Gene3D" id="1.10.10.10">
    <property type="entry name" value="Winged helix-like DNA-binding domain superfamily/Winged helix DNA-binding domain"/>
    <property type="match status" value="1"/>
</dbReference>
<dbReference type="PRINTS" id="PR00038">
    <property type="entry name" value="HTHLUXR"/>
</dbReference>
<evidence type="ECO:0000256" key="1">
    <source>
        <dbReference type="ARBA" id="ARBA00023125"/>
    </source>
</evidence>
<gene>
    <name evidence="3" type="ORF">E4S40_06235</name>
</gene>
<dbReference type="Gene3D" id="1.25.40.10">
    <property type="entry name" value="Tetratricopeptide repeat domain"/>
    <property type="match status" value="1"/>
</dbReference>
<evidence type="ECO:0000313" key="3">
    <source>
        <dbReference type="EMBL" id="TFV95818.1"/>
    </source>
</evidence>
<dbReference type="CDD" id="cd06170">
    <property type="entry name" value="LuxR_C_like"/>
    <property type="match status" value="1"/>
</dbReference>
<evidence type="ECO:0000313" key="4">
    <source>
        <dbReference type="Proteomes" id="UP000297647"/>
    </source>
</evidence>
<dbReference type="InterPro" id="IPR016032">
    <property type="entry name" value="Sig_transdc_resp-reg_C-effctor"/>
</dbReference>
<dbReference type="InterPro" id="IPR000792">
    <property type="entry name" value="Tscrpt_reg_LuxR_C"/>
</dbReference>
<name>A0A4Y9QVJ3_9BACT</name>
<dbReference type="GO" id="GO:0006355">
    <property type="term" value="P:regulation of DNA-templated transcription"/>
    <property type="evidence" value="ECO:0007669"/>
    <property type="project" value="InterPro"/>
</dbReference>
<reference evidence="3 4" key="1">
    <citation type="submission" date="2019-03" db="EMBL/GenBank/DDBJ databases">
        <title>Algoriphagus sp. nov, a new strain isolated from root system soil of mangrove plant Kandelia.</title>
        <authorList>
            <person name="Yin Q."/>
            <person name="Wang K."/>
            <person name="Song Z."/>
        </authorList>
    </citation>
    <scope>NUCLEOTIDE SEQUENCE [LARGE SCALE GENOMIC DNA]</scope>
    <source>
        <strain evidence="3 4">XY-J91</strain>
    </source>
</reference>
<dbReference type="GO" id="GO:0003677">
    <property type="term" value="F:DNA binding"/>
    <property type="evidence" value="ECO:0007669"/>
    <property type="project" value="UniProtKB-KW"/>
</dbReference>
<protein>
    <recommendedName>
        <fullName evidence="2">HTH luxR-type domain-containing protein</fullName>
    </recommendedName>
</protein>
<dbReference type="Pfam" id="PF25873">
    <property type="entry name" value="WHD_MalT"/>
    <property type="match status" value="1"/>
</dbReference>
<dbReference type="AlphaFoldDB" id="A0A4Y9QVJ3"/>
<dbReference type="PROSITE" id="PS50043">
    <property type="entry name" value="HTH_LUXR_2"/>
    <property type="match status" value="1"/>
</dbReference>
<dbReference type="SUPFAM" id="SSF46894">
    <property type="entry name" value="C-terminal effector domain of the bipartite response regulators"/>
    <property type="match status" value="1"/>
</dbReference>
<dbReference type="OrthoDB" id="1137593at2"/>
<sequence length="699" mass="82106">MDEIEIALYSTEVHEVELNEKELEFIQKITEGWLLGINQYLFLCKKNSLVNIDLTKFNLLNLEKIFLEELLEISPPSIIKTLRISSLFDRFSESLLQEVINGSEDELGFPIPCQYIQKLKENNFFLIQLDSEQTWFRFHHLFQAALVKYTNTLEFELERESFLKRGSNWFLKHGFFEDAILNALKTQNEEFAISQLSKIKYQLLNTDQYFRLKQIVSNFPLESQERQPELLITKAIILENEAKHEALFQQLRYIEEQVDFKVVDKQIKAEFLIFKGMGSYFIGNFDLALKLLNEGIELNKPKAESICTFANAYKVFSLNALGRYTEAIRFLDRHLDSLFPNQTQSIVRTHVAKALLLSIRGDFNNLEPLTNRILKISREFNYYESQGFALYFLADIYYRQYRFEYLSQIFEDAYEKRYLIRSVWFLKLWAIKAFYFLRIGNQKELDRTIQEINQFSDASNSSNLKHLAEALILEINLQNGKSFFANSSFANVDFELYPPMFYHYFTQNTLLRLLLERDDEQSQNSFEDKILSLEGYATQISHAGALARINILHALKSYRKGEMTKSEEYILKAISISEKANDYMVFSEYGIELYHLLNEITPTKKSRIFIDRLRQILKTLFQREIKLNSKFQTDPILNQRDIKILSLVAEGYSNSEIADQMNLSLNSIKKYLSNIFLILEVKNRTSAILKARDLGIFKS</sequence>
<dbReference type="Pfam" id="PF00196">
    <property type="entry name" value="GerE"/>
    <property type="match status" value="1"/>
</dbReference>
<feature type="domain" description="HTH luxR-type" evidence="2">
    <location>
        <begin position="630"/>
        <end position="695"/>
    </location>
</feature>
<dbReference type="SMART" id="SM00421">
    <property type="entry name" value="HTH_LUXR"/>
    <property type="match status" value="1"/>
</dbReference>
<dbReference type="InterPro" id="IPR059106">
    <property type="entry name" value="WHD_MalT"/>
</dbReference>
<organism evidence="3 4">
    <name type="scientific">Algoriphagus kandeliae</name>
    <dbReference type="NCBI Taxonomy" id="2562278"/>
    <lineage>
        <taxon>Bacteria</taxon>
        <taxon>Pseudomonadati</taxon>
        <taxon>Bacteroidota</taxon>
        <taxon>Cytophagia</taxon>
        <taxon>Cytophagales</taxon>
        <taxon>Cyclobacteriaceae</taxon>
        <taxon>Algoriphagus</taxon>
    </lineage>
</organism>
<dbReference type="InterPro" id="IPR036388">
    <property type="entry name" value="WH-like_DNA-bd_sf"/>
</dbReference>
<evidence type="ECO:0000259" key="2">
    <source>
        <dbReference type="PROSITE" id="PS50043"/>
    </source>
</evidence>
<dbReference type="EMBL" id="SPSB01000002">
    <property type="protein sequence ID" value="TFV95818.1"/>
    <property type="molecule type" value="Genomic_DNA"/>
</dbReference>
<dbReference type="InterPro" id="IPR039420">
    <property type="entry name" value="WalR-like"/>
</dbReference>
<dbReference type="PANTHER" id="PTHR43214">
    <property type="entry name" value="TWO-COMPONENT RESPONSE REGULATOR"/>
    <property type="match status" value="1"/>
</dbReference>